<evidence type="ECO:0000256" key="2">
    <source>
        <dbReference type="ARBA" id="ARBA00022694"/>
    </source>
</evidence>
<feature type="binding site" evidence="8">
    <location>
        <position position="143"/>
    </location>
    <ligand>
        <name>Zn(2+)</name>
        <dbReference type="ChEBI" id="CHEBI:29105"/>
        <label>1</label>
        <note>catalytic</note>
    </ligand>
</feature>
<protein>
    <recommendedName>
        <fullName evidence="8">Ribonuclease Z</fullName>
        <shortName evidence="8">RNase Z</shortName>
        <ecNumber evidence="8">3.1.26.11</ecNumber>
    </recommendedName>
    <alternativeName>
        <fullName evidence="8">tRNA 3 endonuclease</fullName>
    </alternativeName>
    <alternativeName>
        <fullName evidence="8">tRNase Z</fullName>
    </alternativeName>
</protein>
<comment type="catalytic activity">
    <reaction evidence="8">
        <text>Endonucleolytic cleavage of RNA, removing extra 3' nucleotides from tRNA precursor, generating 3' termini of tRNAs. A 3'-hydroxy group is left at the tRNA terminus and a 5'-phosphoryl group is left at the trailer molecule.</text>
        <dbReference type="EC" id="3.1.26.11"/>
    </reaction>
</comment>
<keyword evidence="5 8" id="KW-0255">Endonuclease</keyword>
<evidence type="ECO:0000256" key="3">
    <source>
        <dbReference type="ARBA" id="ARBA00022722"/>
    </source>
</evidence>
<comment type="similarity">
    <text evidence="8">Belongs to the RNase Z family.</text>
</comment>
<feature type="binding site" evidence="8">
    <location>
        <position position="212"/>
    </location>
    <ligand>
        <name>Zn(2+)</name>
        <dbReference type="ChEBI" id="CHEBI:29105"/>
        <label>2</label>
        <note>catalytic</note>
    </ligand>
</feature>
<comment type="subunit">
    <text evidence="1 8">Homodimer.</text>
</comment>
<evidence type="ECO:0000256" key="5">
    <source>
        <dbReference type="ARBA" id="ARBA00022759"/>
    </source>
</evidence>
<evidence type="ECO:0000313" key="10">
    <source>
        <dbReference type="Proteomes" id="UP000021369"/>
    </source>
</evidence>
<feature type="binding site" evidence="8">
    <location>
        <position position="65"/>
    </location>
    <ligand>
        <name>Zn(2+)</name>
        <dbReference type="ChEBI" id="CHEBI:29105"/>
        <label>2</label>
        <note>catalytic</note>
    </ligand>
</feature>
<dbReference type="EC" id="3.1.26.11" evidence="8"/>
<keyword evidence="7 8" id="KW-0862">Zinc</keyword>
<feature type="binding site" evidence="8">
    <location>
        <position position="61"/>
    </location>
    <ligand>
        <name>Zn(2+)</name>
        <dbReference type="ChEBI" id="CHEBI:29105"/>
        <label>1</label>
        <note>catalytic</note>
    </ligand>
</feature>
<name>A0A011UXS3_RUMAL</name>
<dbReference type="Proteomes" id="UP000021369">
    <property type="component" value="Unassembled WGS sequence"/>
</dbReference>
<dbReference type="Gene3D" id="3.60.15.10">
    <property type="entry name" value="Ribonuclease Z/Hydroxyacylglutathione hydrolase-like"/>
    <property type="match status" value="1"/>
</dbReference>
<keyword evidence="6 8" id="KW-0378">Hydrolase</keyword>
<dbReference type="EMBL" id="JEOB01000004">
    <property type="protein sequence ID" value="EXM37997.1"/>
    <property type="molecule type" value="Genomic_DNA"/>
</dbReference>
<dbReference type="InterPro" id="IPR036866">
    <property type="entry name" value="RibonucZ/Hydroxyglut_hydro"/>
</dbReference>
<accession>A0A011UXS3</accession>
<evidence type="ECO:0000256" key="4">
    <source>
        <dbReference type="ARBA" id="ARBA00022723"/>
    </source>
</evidence>
<dbReference type="GO" id="GO:0008270">
    <property type="term" value="F:zinc ion binding"/>
    <property type="evidence" value="ECO:0007669"/>
    <property type="project" value="UniProtKB-UniRule"/>
</dbReference>
<dbReference type="PANTHER" id="PTHR46018">
    <property type="entry name" value="ZINC PHOSPHODIESTERASE ELAC PROTEIN 1"/>
    <property type="match status" value="1"/>
</dbReference>
<comment type="cofactor">
    <cofactor evidence="8">
        <name>Zn(2+)</name>
        <dbReference type="ChEBI" id="CHEBI:29105"/>
    </cofactor>
    <text evidence="8">Binds 2 Zn(2+) ions.</text>
</comment>
<comment type="function">
    <text evidence="8">Zinc phosphodiesterase, which displays some tRNA 3'-processing endonuclease activity. Probably involved in tRNA maturation, by removing a 3'-trailer from precursor tRNA.</text>
</comment>
<dbReference type="CDD" id="cd07717">
    <property type="entry name" value="RNaseZ_ZiPD-like_MBL-fold"/>
    <property type="match status" value="1"/>
</dbReference>
<proteinExistence type="inferred from homology"/>
<evidence type="ECO:0000256" key="6">
    <source>
        <dbReference type="ARBA" id="ARBA00022801"/>
    </source>
</evidence>
<dbReference type="SUPFAM" id="SSF56281">
    <property type="entry name" value="Metallo-hydrolase/oxidoreductase"/>
    <property type="match status" value="1"/>
</dbReference>
<organism evidence="9 10">
    <name type="scientific">Ruminococcus albus SY3</name>
    <dbReference type="NCBI Taxonomy" id="1341156"/>
    <lineage>
        <taxon>Bacteria</taxon>
        <taxon>Bacillati</taxon>
        <taxon>Bacillota</taxon>
        <taxon>Clostridia</taxon>
        <taxon>Eubacteriales</taxon>
        <taxon>Oscillospiraceae</taxon>
        <taxon>Ruminococcus</taxon>
    </lineage>
</organism>
<dbReference type="GO" id="GO:0042781">
    <property type="term" value="F:3'-tRNA processing endoribonuclease activity"/>
    <property type="evidence" value="ECO:0007669"/>
    <property type="project" value="UniProtKB-UniRule"/>
</dbReference>
<keyword evidence="3 8" id="KW-0540">Nuclease</keyword>
<evidence type="ECO:0000256" key="7">
    <source>
        <dbReference type="ARBA" id="ARBA00022833"/>
    </source>
</evidence>
<keyword evidence="2 8" id="KW-0819">tRNA processing</keyword>
<feature type="binding site" evidence="8">
    <location>
        <position position="212"/>
    </location>
    <ligand>
        <name>Zn(2+)</name>
        <dbReference type="ChEBI" id="CHEBI:29105"/>
        <label>1</label>
        <note>catalytic</note>
    </ligand>
</feature>
<feature type="binding site" evidence="8">
    <location>
        <position position="63"/>
    </location>
    <ligand>
        <name>Zn(2+)</name>
        <dbReference type="ChEBI" id="CHEBI:29105"/>
        <label>1</label>
        <note>catalytic</note>
    </ligand>
</feature>
<dbReference type="AlphaFoldDB" id="A0A011UXS3"/>
<feature type="binding site" evidence="8">
    <location>
        <position position="271"/>
    </location>
    <ligand>
        <name>Zn(2+)</name>
        <dbReference type="ChEBI" id="CHEBI:29105"/>
        <label>2</label>
        <note>catalytic</note>
    </ligand>
</feature>
<keyword evidence="4 8" id="KW-0479">Metal-binding</keyword>
<evidence type="ECO:0000256" key="8">
    <source>
        <dbReference type="HAMAP-Rule" id="MF_01818"/>
    </source>
</evidence>
<dbReference type="HAMAP" id="MF_01818">
    <property type="entry name" value="RNase_Z_BN"/>
    <property type="match status" value="1"/>
</dbReference>
<dbReference type="InterPro" id="IPR013471">
    <property type="entry name" value="RNase_Z/BN"/>
</dbReference>
<dbReference type="PANTHER" id="PTHR46018:SF2">
    <property type="entry name" value="ZINC PHOSPHODIESTERASE ELAC PROTEIN 1"/>
    <property type="match status" value="1"/>
</dbReference>
<comment type="caution">
    <text evidence="9">The sequence shown here is derived from an EMBL/GenBank/DDBJ whole genome shotgun (WGS) entry which is preliminary data.</text>
</comment>
<feature type="active site" description="Proton acceptor" evidence="8">
    <location>
        <position position="65"/>
    </location>
</feature>
<reference evidence="9 10" key="1">
    <citation type="submission" date="2013-06" db="EMBL/GenBank/DDBJ databases">
        <title>Rumen cellulosomics: divergent fiber-degrading strategies revealed by comparative genome-wide analysis of six Ruminococcal strains.</title>
        <authorList>
            <person name="Dassa B."/>
            <person name="Borovok I."/>
            <person name="Lamed R."/>
            <person name="Flint H."/>
            <person name="Yeoman C.J."/>
            <person name="White B."/>
            <person name="Bayer E.A."/>
        </authorList>
    </citation>
    <scope>NUCLEOTIDE SEQUENCE [LARGE SCALE GENOMIC DNA]</scope>
    <source>
        <strain evidence="9 10">SY3</strain>
    </source>
</reference>
<gene>
    <name evidence="8" type="primary">rnz</name>
    <name evidence="9" type="ORF">RASY3_16985</name>
</gene>
<evidence type="ECO:0000313" key="9">
    <source>
        <dbReference type="EMBL" id="EXM37997.1"/>
    </source>
</evidence>
<dbReference type="PATRIC" id="fig|1341156.4.peg.2996"/>
<dbReference type="RefSeq" id="WP_037290088.1">
    <property type="nucleotide sequence ID" value="NZ_JEOB01000004.1"/>
</dbReference>
<dbReference type="OrthoDB" id="9800940at2"/>
<feature type="binding site" evidence="8">
    <location>
        <position position="66"/>
    </location>
    <ligand>
        <name>Zn(2+)</name>
        <dbReference type="ChEBI" id="CHEBI:29105"/>
        <label>2</label>
        <note>catalytic</note>
    </ligand>
</feature>
<evidence type="ECO:0000256" key="1">
    <source>
        <dbReference type="ARBA" id="ARBA00011738"/>
    </source>
</evidence>
<dbReference type="NCBIfam" id="TIGR02651">
    <property type="entry name" value="RNase_Z"/>
    <property type="match status" value="1"/>
</dbReference>
<dbReference type="NCBIfam" id="NF000801">
    <property type="entry name" value="PRK00055.1-3"/>
    <property type="match status" value="1"/>
</dbReference>
<dbReference type="Pfam" id="PF23023">
    <property type="entry name" value="Anti-Pycsar_Apyc1"/>
    <property type="match status" value="1"/>
</dbReference>
<keyword evidence="10" id="KW-1185">Reference proteome</keyword>
<sequence>MPDICLAGTGGMLPLKNRFLTGCFIEYNGKAILIDCGEGMQVALAAADIKISRIEMILITHNHADHVTGLPGLLLSMGNCSREDALDIYIPESAERIVRNLISVCGHLPFEFRLHKLPDKEAVSFTADKIDPMLTISTLQLKHSVKCLGYSFLLDKKPVFQPEKAQELGIPVKMWRSLHSGETVTLEDGRVIHPEDVTGEKRPSVKVTYVTDTLPIKEIVPFARDSDLFICEGMYGDTDKKQSMNEKGHMLMQDACRLAKEANVKELWLTHYSPAEKHPENFEKELKNLFPAVVISKDGEKKTL</sequence>